<feature type="compositionally biased region" description="Acidic residues" evidence="2">
    <location>
        <begin position="282"/>
        <end position="292"/>
    </location>
</feature>
<dbReference type="InterPro" id="IPR038332">
    <property type="entry name" value="PPE_sf"/>
</dbReference>
<feature type="compositionally biased region" description="Low complexity" evidence="2">
    <location>
        <begin position="297"/>
        <end position="327"/>
    </location>
</feature>
<accession>A0ABW1JNB9</accession>
<name>A0ABW1JNB9_9NOCA</name>
<reference evidence="5" key="1">
    <citation type="journal article" date="2019" name="Int. J. Syst. Evol. Microbiol.">
        <title>The Global Catalogue of Microorganisms (GCM) 10K type strain sequencing project: providing services to taxonomists for standard genome sequencing and annotation.</title>
        <authorList>
            <consortium name="The Broad Institute Genomics Platform"/>
            <consortium name="The Broad Institute Genome Sequencing Center for Infectious Disease"/>
            <person name="Wu L."/>
            <person name="Ma J."/>
        </authorList>
    </citation>
    <scope>NUCLEOTIDE SEQUENCE [LARGE SCALE GENOMIC DNA]</scope>
    <source>
        <strain evidence="5">CCUG 36956</strain>
    </source>
</reference>
<feature type="compositionally biased region" description="Low complexity" evidence="2">
    <location>
        <begin position="272"/>
        <end position="281"/>
    </location>
</feature>
<feature type="compositionally biased region" description="Basic and acidic residues" evidence="2">
    <location>
        <begin position="401"/>
        <end position="412"/>
    </location>
</feature>
<dbReference type="RefSeq" id="WP_378599803.1">
    <property type="nucleotide sequence ID" value="NZ_JBHSQN010000002.1"/>
</dbReference>
<evidence type="ECO:0000256" key="2">
    <source>
        <dbReference type="SAM" id="MobiDB-lite"/>
    </source>
</evidence>
<evidence type="ECO:0000256" key="1">
    <source>
        <dbReference type="ARBA" id="ARBA00010652"/>
    </source>
</evidence>
<dbReference type="InterPro" id="IPR000030">
    <property type="entry name" value="PPE_dom"/>
</dbReference>
<evidence type="ECO:0000313" key="5">
    <source>
        <dbReference type="Proteomes" id="UP001596223"/>
    </source>
</evidence>
<keyword evidence="5" id="KW-1185">Reference proteome</keyword>
<sequence length="485" mass="48411">MGKEGMNAQDIIVSMTGQTPEVLAANQGAATTRKRAGELAQSATNADHDPAYIRDMEDFKGRPHQEIYDHAQQMQPGQMESTGESWRLIGTGMQFATMTLSGKVNKSAASGWAGQSADAMLAALGRYVGEMEAMADVANGVGYRISSAALAAEAVKASVPAPPAGTGPSVMFAPGLENPAVVIGSEQAANDLHQEAVWAMTNHYVPNYQPAGDGVPAFRAPTEAGEGATVPGAPGNSAPSTGSPQNTTGQPSSGTPEATSPAGQPTGENAVTDTGNSSPDGSTDDDNDDATETQEQAGAAGDDTTAAGADPGVTPGSPGTTSPNPVGGVPGSGQPGSPGGAGGQPGSGIPGGAAGVPVAGRPVAGSPAVPGGAGLAGGSGGGSGGRAMTGMPGMAGAPGRRSGDQDNEHKGIPEWMINQRNTDELLGPREPTTPAVFGIDTGPIREGEWETVRRDTPEESAGPAAFATDQPAQGDWSSERDERTR</sequence>
<dbReference type="Proteomes" id="UP001596223">
    <property type="component" value="Unassembled WGS sequence"/>
</dbReference>
<feature type="compositionally biased region" description="Low complexity" evidence="2">
    <location>
        <begin position="355"/>
        <end position="370"/>
    </location>
</feature>
<protein>
    <recommendedName>
        <fullName evidence="3">PPE domain-containing protein</fullName>
    </recommendedName>
</protein>
<dbReference type="EMBL" id="JBHSQN010000002">
    <property type="protein sequence ID" value="MFC6010208.1"/>
    <property type="molecule type" value="Genomic_DNA"/>
</dbReference>
<feature type="compositionally biased region" description="Gly residues" evidence="2">
    <location>
        <begin position="328"/>
        <end position="354"/>
    </location>
</feature>
<comment type="caution">
    <text evidence="4">The sequence shown here is derived from an EMBL/GenBank/DDBJ whole genome shotgun (WGS) entry which is preliminary data.</text>
</comment>
<feature type="compositionally biased region" description="Low complexity" evidence="2">
    <location>
        <begin position="388"/>
        <end position="400"/>
    </location>
</feature>
<organism evidence="4 5">
    <name type="scientific">Nocardia lasii</name>
    <dbReference type="NCBI Taxonomy" id="1616107"/>
    <lineage>
        <taxon>Bacteria</taxon>
        <taxon>Bacillati</taxon>
        <taxon>Actinomycetota</taxon>
        <taxon>Actinomycetes</taxon>
        <taxon>Mycobacteriales</taxon>
        <taxon>Nocardiaceae</taxon>
        <taxon>Nocardia</taxon>
    </lineage>
</organism>
<feature type="compositionally biased region" description="Polar residues" evidence="2">
    <location>
        <begin position="237"/>
        <end position="271"/>
    </location>
</feature>
<feature type="compositionally biased region" description="Basic and acidic residues" evidence="2">
    <location>
        <begin position="443"/>
        <end position="457"/>
    </location>
</feature>
<proteinExistence type="inferred from homology"/>
<feature type="domain" description="PPE" evidence="3">
    <location>
        <begin position="74"/>
        <end position="165"/>
    </location>
</feature>
<dbReference type="Pfam" id="PF00823">
    <property type="entry name" value="PPE"/>
    <property type="match status" value="1"/>
</dbReference>
<dbReference type="SUPFAM" id="SSF140459">
    <property type="entry name" value="PE/PPE dimer-like"/>
    <property type="match status" value="1"/>
</dbReference>
<evidence type="ECO:0000313" key="4">
    <source>
        <dbReference type="EMBL" id="MFC6010208.1"/>
    </source>
</evidence>
<feature type="region of interest" description="Disordered" evidence="2">
    <location>
        <begin position="424"/>
        <end position="485"/>
    </location>
</feature>
<feature type="compositionally biased region" description="Gly residues" evidence="2">
    <location>
        <begin position="371"/>
        <end position="387"/>
    </location>
</feature>
<evidence type="ECO:0000259" key="3">
    <source>
        <dbReference type="Pfam" id="PF00823"/>
    </source>
</evidence>
<gene>
    <name evidence="4" type="ORF">ACFP3H_04030</name>
</gene>
<comment type="similarity">
    <text evidence="1">Belongs to the mycobacterial PPE family.</text>
</comment>
<feature type="region of interest" description="Disordered" evidence="2">
    <location>
        <begin position="215"/>
        <end position="412"/>
    </location>
</feature>
<dbReference type="Gene3D" id="1.20.1260.20">
    <property type="entry name" value="PPE superfamily"/>
    <property type="match status" value="1"/>
</dbReference>